<organism evidence="3 4">
    <name type="scientific">Bemisia tabaci</name>
    <name type="common">Sweetpotato whitefly</name>
    <name type="synonym">Aleurodes tabaci</name>
    <dbReference type="NCBI Taxonomy" id="7038"/>
    <lineage>
        <taxon>Eukaryota</taxon>
        <taxon>Metazoa</taxon>
        <taxon>Ecdysozoa</taxon>
        <taxon>Arthropoda</taxon>
        <taxon>Hexapoda</taxon>
        <taxon>Insecta</taxon>
        <taxon>Pterygota</taxon>
        <taxon>Neoptera</taxon>
        <taxon>Paraneoptera</taxon>
        <taxon>Hemiptera</taxon>
        <taxon>Sternorrhyncha</taxon>
        <taxon>Aleyrodoidea</taxon>
        <taxon>Aleyrodidae</taxon>
        <taxon>Aleyrodinae</taxon>
        <taxon>Bemisia</taxon>
    </lineage>
</organism>
<gene>
    <name evidence="3" type="ORF">BEMITA_LOCUS9734</name>
</gene>
<dbReference type="InterPro" id="IPR013783">
    <property type="entry name" value="Ig-like_fold"/>
</dbReference>
<evidence type="ECO:0000259" key="2">
    <source>
        <dbReference type="PROSITE" id="PS50835"/>
    </source>
</evidence>
<reference evidence="3" key="1">
    <citation type="submission" date="2021-12" db="EMBL/GenBank/DDBJ databases">
        <authorList>
            <person name="King R."/>
        </authorList>
    </citation>
    <scope>NUCLEOTIDE SEQUENCE</scope>
</reference>
<name>A0A9P0F426_BEMTA</name>
<evidence type="ECO:0000313" key="4">
    <source>
        <dbReference type="Proteomes" id="UP001152759"/>
    </source>
</evidence>
<protein>
    <recommendedName>
        <fullName evidence="2">Ig-like domain-containing protein</fullName>
    </recommendedName>
</protein>
<dbReference type="InterPro" id="IPR036179">
    <property type="entry name" value="Ig-like_dom_sf"/>
</dbReference>
<keyword evidence="1" id="KW-1015">Disulfide bond</keyword>
<feature type="domain" description="Ig-like" evidence="2">
    <location>
        <begin position="16"/>
        <end position="104"/>
    </location>
</feature>
<evidence type="ECO:0000313" key="3">
    <source>
        <dbReference type="EMBL" id="CAH0391084.1"/>
    </source>
</evidence>
<proteinExistence type="predicted"/>
<dbReference type="InterPro" id="IPR013162">
    <property type="entry name" value="CD80_C2-set"/>
</dbReference>
<dbReference type="PANTHER" id="PTHR21261:SF14">
    <property type="entry name" value="BEATEN PATH IV, ISOFORM B"/>
    <property type="match status" value="1"/>
</dbReference>
<dbReference type="AlphaFoldDB" id="A0A9P0F426"/>
<dbReference type="Pfam" id="PF08205">
    <property type="entry name" value="C2-set_2"/>
    <property type="match status" value="1"/>
</dbReference>
<dbReference type="SUPFAM" id="SSF48726">
    <property type="entry name" value="Immunoglobulin"/>
    <property type="match status" value="1"/>
</dbReference>
<dbReference type="Proteomes" id="UP001152759">
    <property type="component" value="Chromosome 5"/>
</dbReference>
<evidence type="ECO:0000256" key="1">
    <source>
        <dbReference type="ARBA" id="ARBA00023157"/>
    </source>
</evidence>
<sequence>MSTCRGLNPASGDVLPRDKPHISGKRQYYQIGDEINLNCTSGKSYPASELHWYINDQKVKGPSLRSYPEIISSHGLRQTQLGLTLTVTNDLFRDGSIKFKCIATFPRHCKQSDLFDQYLVDTNNGDNVSRKQAHYLLIQILQQELIRPLKNCILSCEVYYYV</sequence>
<accession>A0A9P0F426</accession>
<dbReference type="Gene3D" id="2.60.40.10">
    <property type="entry name" value="Immunoglobulins"/>
    <property type="match status" value="1"/>
</dbReference>
<keyword evidence="4" id="KW-1185">Reference proteome</keyword>
<dbReference type="EMBL" id="OU963866">
    <property type="protein sequence ID" value="CAH0391084.1"/>
    <property type="molecule type" value="Genomic_DNA"/>
</dbReference>
<dbReference type="InterPro" id="IPR007110">
    <property type="entry name" value="Ig-like_dom"/>
</dbReference>
<dbReference type="PROSITE" id="PS50835">
    <property type="entry name" value="IG_LIKE"/>
    <property type="match status" value="1"/>
</dbReference>
<dbReference type="PANTHER" id="PTHR21261">
    <property type="entry name" value="BEAT PROTEIN"/>
    <property type="match status" value="1"/>
</dbReference>